<gene>
    <name evidence="4" type="ORF">Apa02nite_089660</name>
</gene>
<comment type="cofactor">
    <cofactor evidence="1">
        <name>Mg(2+)</name>
        <dbReference type="ChEBI" id="CHEBI:18420"/>
    </cofactor>
</comment>
<proteinExistence type="predicted"/>
<dbReference type="EMBL" id="BOMS01000159">
    <property type="protein sequence ID" value="GIE72858.1"/>
    <property type="molecule type" value="Genomic_DNA"/>
</dbReference>
<dbReference type="PROSITE" id="PS00893">
    <property type="entry name" value="NUDIX_BOX"/>
    <property type="match status" value="1"/>
</dbReference>
<reference evidence="4 5" key="1">
    <citation type="submission" date="2021-01" db="EMBL/GenBank/DDBJ databases">
        <title>Whole genome shotgun sequence of Actinoplanes palleronii NBRC 14916.</title>
        <authorList>
            <person name="Komaki H."/>
            <person name="Tamura T."/>
        </authorList>
    </citation>
    <scope>NUCLEOTIDE SEQUENCE [LARGE SCALE GENOMIC DNA]</scope>
    <source>
        <strain evidence="4 5">NBRC 14916</strain>
    </source>
</reference>
<dbReference type="CDD" id="cd04683">
    <property type="entry name" value="NUDIX_Hydrolase"/>
    <property type="match status" value="1"/>
</dbReference>
<dbReference type="Gene3D" id="3.90.79.10">
    <property type="entry name" value="Nucleoside Triphosphate Pyrophosphohydrolase"/>
    <property type="match status" value="1"/>
</dbReference>
<name>A0ABQ4BQB1_9ACTN</name>
<sequence length="151" mass="16756">MAETSGRQRAQVDVHLVLRRGDDILLGQRINTGWGDGCWHLPSGHGEDDESALATLVREAHEELGIRLDASSARLVHVLHHLTESGRLALFFEVSDWSGEPANVEPHKCAGWQWFPLSDLPTPMIPYARVALGHYRQGQAYAELGWKQAAS</sequence>
<keyword evidence="5" id="KW-1185">Reference proteome</keyword>
<protein>
    <recommendedName>
        <fullName evidence="3">Nudix hydrolase domain-containing protein</fullName>
    </recommendedName>
</protein>
<dbReference type="PROSITE" id="PS51462">
    <property type="entry name" value="NUDIX"/>
    <property type="match status" value="1"/>
</dbReference>
<evidence type="ECO:0000256" key="2">
    <source>
        <dbReference type="ARBA" id="ARBA00022801"/>
    </source>
</evidence>
<evidence type="ECO:0000259" key="3">
    <source>
        <dbReference type="PROSITE" id="PS51462"/>
    </source>
</evidence>
<keyword evidence="2" id="KW-0378">Hydrolase</keyword>
<dbReference type="RefSeq" id="WP_203830541.1">
    <property type="nucleotide sequence ID" value="NZ_BAAATY010000055.1"/>
</dbReference>
<dbReference type="InterPro" id="IPR020084">
    <property type="entry name" value="NUDIX_hydrolase_CS"/>
</dbReference>
<evidence type="ECO:0000313" key="4">
    <source>
        <dbReference type="EMBL" id="GIE72858.1"/>
    </source>
</evidence>
<feature type="domain" description="Nudix hydrolase" evidence="3">
    <location>
        <begin position="7"/>
        <end position="137"/>
    </location>
</feature>
<dbReference type="Pfam" id="PF00293">
    <property type="entry name" value="NUDIX"/>
    <property type="match status" value="1"/>
</dbReference>
<evidence type="ECO:0000313" key="5">
    <source>
        <dbReference type="Proteomes" id="UP000624709"/>
    </source>
</evidence>
<dbReference type="Proteomes" id="UP000624709">
    <property type="component" value="Unassembled WGS sequence"/>
</dbReference>
<dbReference type="PANTHER" id="PTHR43046:SF14">
    <property type="entry name" value="MUTT_NUDIX FAMILY PROTEIN"/>
    <property type="match status" value="1"/>
</dbReference>
<evidence type="ECO:0000256" key="1">
    <source>
        <dbReference type="ARBA" id="ARBA00001946"/>
    </source>
</evidence>
<dbReference type="PANTHER" id="PTHR43046">
    <property type="entry name" value="GDP-MANNOSE MANNOSYL HYDROLASE"/>
    <property type="match status" value="1"/>
</dbReference>
<dbReference type="InterPro" id="IPR000086">
    <property type="entry name" value="NUDIX_hydrolase_dom"/>
</dbReference>
<accession>A0ABQ4BQB1</accession>
<dbReference type="SUPFAM" id="SSF55811">
    <property type="entry name" value="Nudix"/>
    <property type="match status" value="1"/>
</dbReference>
<organism evidence="4 5">
    <name type="scientific">Actinoplanes palleronii</name>
    <dbReference type="NCBI Taxonomy" id="113570"/>
    <lineage>
        <taxon>Bacteria</taxon>
        <taxon>Bacillati</taxon>
        <taxon>Actinomycetota</taxon>
        <taxon>Actinomycetes</taxon>
        <taxon>Micromonosporales</taxon>
        <taxon>Micromonosporaceae</taxon>
        <taxon>Actinoplanes</taxon>
    </lineage>
</organism>
<dbReference type="InterPro" id="IPR015797">
    <property type="entry name" value="NUDIX_hydrolase-like_dom_sf"/>
</dbReference>
<comment type="caution">
    <text evidence="4">The sequence shown here is derived from an EMBL/GenBank/DDBJ whole genome shotgun (WGS) entry which is preliminary data.</text>
</comment>